<keyword evidence="1" id="KW-1133">Transmembrane helix</keyword>
<gene>
    <name evidence="2" type="ORF">HGB41_03295</name>
</gene>
<evidence type="ECO:0008006" key="4">
    <source>
        <dbReference type="Google" id="ProtNLM"/>
    </source>
</evidence>
<sequence>MSIAMTVVVAPSRCLRLVLAGFGASLFAAAVAVGLLAPWRFTGGLIVAAALLFAGLCLLHTACRAPVMNRIDISGLGRIRLAVQQDVGMEADSGVPMTLLPGSTLWPRLMLLRLGAANDPADGACRYVVVLPDSVAPGAFRALAVALGGIAGQVAGSSIQHKIL</sequence>
<proteinExistence type="predicted"/>
<dbReference type="AlphaFoldDB" id="A0A7Y2NYI2"/>
<dbReference type="Proteomes" id="UP000533905">
    <property type="component" value="Unassembled WGS sequence"/>
</dbReference>
<feature type="transmembrane region" description="Helical" evidence="1">
    <location>
        <begin position="43"/>
        <end position="63"/>
    </location>
</feature>
<keyword evidence="1" id="KW-0812">Transmembrane</keyword>
<accession>A0A7Y2NYI2</accession>
<keyword evidence="3" id="KW-1185">Reference proteome</keyword>
<evidence type="ECO:0000256" key="1">
    <source>
        <dbReference type="SAM" id="Phobius"/>
    </source>
</evidence>
<feature type="transmembrane region" description="Helical" evidence="1">
    <location>
        <begin position="14"/>
        <end position="37"/>
    </location>
</feature>
<keyword evidence="1" id="KW-0472">Membrane</keyword>
<evidence type="ECO:0000313" key="2">
    <source>
        <dbReference type="EMBL" id="NNG22029.1"/>
    </source>
</evidence>
<dbReference type="RefSeq" id="WP_171081029.1">
    <property type="nucleotide sequence ID" value="NZ_JABAIV010000001.1"/>
</dbReference>
<organism evidence="2 3">
    <name type="scientific">Telluria aromaticivorans</name>
    <dbReference type="NCBI Taxonomy" id="2725995"/>
    <lineage>
        <taxon>Bacteria</taxon>
        <taxon>Pseudomonadati</taxon>
        <taxon>Pseudomonadota</taxon>
        <taxon>Betaproteobacteria</taxon>
        <taxon>Burkholderiales</taxon>
        <taxon>Oxalobacteraceae</taxon>
        <taxon>Telluria group</taxon>
        <taxon>Telluria</taxon>
    </lineage>
</organism>
<reference evidence="2 3" key="1">
    <citation type="submission" date="2020-04" db="EMBL/GenBank/DDBJ databases">
        <title>Massilia sp. nov., a cold adapted bacteria isolated from Arctic soil.</title>
        <authorList>
            <person name="Son J."/>
            <person name="Ka J.-O."/>
        </authorList>
    </citation>
    <scope>NUCLEOTIDE SEQUENCE [LARGE SCALE GENOMIC DNA]</scope>
    <source>
        <strain evidence="2 3">ML15P13</strain>
    </source>
</reference>
<evidence type="ECO:0000313" key="3">
    <source>
        <dbReference type="Proteomes" id="UP000533905"/>
    </source>
</evidence>
<comment type="caution">
    <text evidence="2">The sequence shown here is derived from an EMBL/GenBank/DDBJ whole genome shotgun (WGS) entry which is preliminary data.</text>
</comment>
<protein>
    <recommendedName>
        <fullName evidence="4">Flagellar hook-length control protein</fullName>
    </recommendedName>
</protein>
<name>A0A7Y2NYI2_9BURK</name>
<dbReference type="EMBL" id="JABAIV010000001">
    <property type="protein sequence ID" value="NNG22029.1"/>
    <property type="molecule type" value="Genomic_DNA"/>
</dbReference>